<protein>
    <submittedName>
        <fullName evidence="2">Uncharacterized protein</fullName>
    </submittedName>
</protein>
<keyword evidence="3" id="KW-1185">Reference proteome</keyword>
<feature type="transmembrane region" description="Helical" evidence="1">
    <location>
        <begin position="75"/>
        <end position="98"/>
    </location>
</feature>
<reference evidence="2" key="1">
    <citation type="submission" date="2021-04" db="EMBL/GenBank/DDBJ databases">
        <authorList>
            <person name="Yoon J."/>
        </authorList>
    </citation>
    <scope>NUCLEOTIDE SEQUENCE</scope>
    <source>
        <strain evidence="2">KMU-90</strain>
    </source>
</reference>
<keyword evidence="1" id="KW-0472">Membrane</keyword>
<feature type="transmembrane region" description="Helical" evidence="1">
    <location>
        <begin position="190"/>
        <end position="209"/>
    </location>
</feature>
<sequence length="211" mass="23551">MIALGLFSGIAVALWQGWWLRLEAVIASPDHRAALIDPHECREADGYYLTLDGLLGWVGRVYGPPLGWRAFNLCLMLAFLYTLLAALIGLLELLVMIHPTSLPFDRRAYWTAARDNPWNGLALVLMAFTTLLLTLVHVVWAITVWKAQKSDFTRRAVALMHDLADTPTKAQRIEIADLIKRGQPSGFLRGLIYGLPLMAALVLRVYTLIAS</sequence>
<proteinExistence type="predicted"/>
<keyword evidence="1" id="KW-0812">Transmembrane</keyword>
<evidence type="ECO:0000313" key="3">
    <source>
        <dbReference type="Proteomes" id="UP000681356"/>
    </source>
</evidence>
<organism evidence="2 3">
    <name type="scientific">Thetidibacter halocola</name>
    <dbReference type="NCBI Taxonomy" id="2827239"/>
    <lineage>
        <taxon>Bacteria</taxon>
        <taxon>Pseudomonadati</taxon>
        <taxon>Pseudomonadota</taxon>
        <taxon>Alphaproteobacteria</taxon>
        <taxon>Rhodobacterales</taxon>
        <taxon>Roseobacteraceae</taxon>
        <taxon>Thetidibacter</taxon>
    </lineage>
</organism>
<dbReference type="Proteomes" id="UP000681356">
    <property type="component" value="Unassembled WGS sequence"/>
</dbReference>
<name>A0A8J7WA92_9RHOB</name>
<comment type="caution">
    <text evidence="2">The sequence shown here is derived from an EMBL/GenBank/DDBJ whole genome shotgun (WGS) entry which is preliminary data.</text>
</comment>
<dbReference type="AlphaFoldDB" id="A0A8J7WA92"/>
<keyword evidence="1" id="KW-1133">Transmembrane helix</keyword>
<evidence type="ECO:0000256" key="1">
    <source>
        <dbReference type="SAM" id="Phobius"/>
    </source>
</evidence>
<evidence type="ECO:0000313" key="2">
    <source>
        <dbReference type="EMBL" id="MBS0122804.1"/>
    </source>
</evidence>
<gene>
    <name evidence="2" type="ORF">KB874_01555</name>
</gene>
<dbReference type="EMBL" id="JAGTUU010000001">
    <property type="protein sequence ID" value="MBS0122804.1"/>
    <property type="molecule type" value="Genomic_DNA"/>
</dbReference>
<accession>A0A8J7WA92</accession>
<feature type="transmembrane region" description="Helical" evidence="1">
    <location>
        <begin position="118"/>
        <end position="145"/>
    </location>
</feature>